<sequence length="237" mass="26550">MLDGPTSKAAEKFTEYGPIRPNGPPVELPRIRLSDGRHLAYRERGVPKENAKYINVSLFMALTPPRGKNINLPLTQDFMDELGVYVLTFDRTGYGESDPKPKRPVKIEAFDIQELANQLNLGHKFDVIGISILTYLFGLVSNAHHTGIPAGVALVVLVINYCITCRLQGAHESLHRDIMVHLGTWEFDPMEMENQFPNNEESVFYVKVTKTSSCHFTVTSLRSYLGSDITKVLMGVI</sequence>
<keyword evidence="2" id="KW-1185">Reference proteome</keyword>
<accession>A0ACB8ISC0</accession>
<protein>
    <submittedName>
        <fullName evidence="1">AB hydrolase-1 domain-containing protein</fullName>
    </submittedName>
</protein>
<dbReference type="EMBL" id="CM039177">
    <property type="protein sequence ID" value="KAH9699790.1"/>
    <property type="molecule type" value="Genomic_DNA"/>
</dbReference>
<evidence type="ECO:0000313" key="2">
    <source>
        <dbReference type="Proteomes" id="UP000829398"/>
    </source>
</evidence>
<evidence type="ECO:0000313" key="1">
    <source>
        <dbReference type="EMBL" id="KAH9699790.1"/>
    </source>
</evidence>
<keyword evidence="1" id="KW-0378">Hydrolase</keyword>
<gene>
    <name evidence="1" type="ORF">KPL71_024500</name>
</gene>
<name>A0ACB8ISC0_CITSI</name>
<dbReference type="Proteomes" id="UP000829398">
    <property type="component" value="Chromosome 8"/>
</dbReference>
<proteinExistence type="predicted"/>
<organism evidence="1 2">
    <name type="scientific">Citrus sinensis</name>
    <name type="common">Sweet orange</name>
    <name type="synonym">Citrus aurantium var. sinensis</name>
    <dbReference type="NCBI Taxonomy" id="2711"/>
    <lineage>
        <taxon>Eukaryota</taxon>
        <taxon>Viridiplantae</taxon>
        <taxon>Streptophyta</taxon>
        <taxon>Embryophyta</taxon>
        <taxon>Tracheophyta</taxon>
        <taxon>Spermatophyta</taxon>
        <taxon>Magnoliopsida</taxon>
        <taxon>eudicotyledons</taxon>
        <taxon>Gunneridae</taxon>
        <taxon>Pentapetalae</taxon>
        <taxon>rosids</taxon>
        <taxon>malvids</taxon>
        <taxon>Sapindales</taxon>
        <taxon>Rutaceae</taxon>
        <taxon>Aurantioideae</taxon>
        <taxon>Citrus</taxon>
    </lineage>
</organism>
<reference evidence="2" key="1">
    <citation type="journal article" date="2023" name="Hortic. Res.">
        <title>A chromosome-level phased genome enabling allele-level studies in sweet orange: a case study on citrus Huanglongbing tolerance.</title>
        <authorList>
            <person name="Wu B."/>
            <person name="Yu Q."/>
            <person name="Deng Z."/>
            <person name="Duan Y."/>
            <person name="Luo F."/>
            <person name="Gmitter F. Jr."/>
        </authorList>
    </citation>
    <scope>NUCLEOTIDE SEQUENCE [LARGE SCALE GENOMIC DNA]</scope>
    <source>
        <strain evidence="2">cv. Valencia</strain>
    </source>
</reference>
<comment type="caution">
    <text evidence="1">The sequence shown here is derived from an EMBL/GenBank/DDBJ whole genome shotgun (WGS) entry which is preliminary data.</text>
</comment>